<dbReference type="EMBL" id="CADCWF010000042">
    <property type="protein sequence ID" value="CAA9540886.1"/>
    <property type="molecule type" value="Genomic_DNA"/>
</dbReference>
<gene>
    <name evidence="6" type="ORF">AVDCRST_MAG59-825</name>
</gene>
<dbReference type="InterPro" id="IPR000192">
    <property type="entry name" value="Aminotrans_V_dom"/>
</dbReference>
<evidence type="ECO:0000313" key="6">
    <source>
        <dbReference type="EMBL" id="CAA9540886.1"/>
    </source>
</evidence>
<dbReference type="InterPro" id="IPR015424">
    <property type="entry name" value="PyrdxlP-dep_Trfase"/>
</dbReference>
<dbReference type="PROSITE" id="PS00595">
    <property type="entry name" value="AA_TRANSFER_CLASS_5"/>
    <property type="match status" value="1"/>
</dbReference>
<dbReference type="Gene3D" id="3.90.1150.10">
    <property type="entry name" value="Aspartate Aminotransferase, domain 1"/>
    <property type="match status" value="1"/>
</dbReference>
<evidence type="ECO:0000256" key="2">
    <source>
        <dbReference type="ARBA" id="ARBA00022898"/>
    </source>
</evidence>
<keyword evidence="2" id="KW-0663">Pyridoxal phosphate</keyword>
<dbReference type="InterPro" id="IPR015421">
    <property type="entry name" value="PyrdxlP-dep_Trfase_major"/>
</dbReference>
<keyword evidence="6" id="KW-0808">Transferase</keyword>
<evidence type="ECO:0000256" key="4">
    <source>
        <dbReference type="RuleBase" id="RU004504"/>
    </source>
</evidence>
<dbReference type="PANTHER" id="PTHR43586">
    <property type="entry name" value="CYSTEINE DESULFURASE"/>
    <property type="match status" value="1"/>
</dbReference>
<dbReference type="AlphaFoldDB" id="A0A6J4U7P2"/>
<organism evidence="6">
    <name type="scientific">uncultured Thermomicrobiales bacterium</name>
    <dbReference type="NCBI Taxonomy" id="1645740"/>
    <lineage>
        <taxon>Bacteria</taxon>
        <taxon>Pseudomonadati</taxon>
        <taxon>Thermomicrobiota</taxon>
        <taxon>Thermomicrobia</taxon>
        <taxon>Thermomicrobiales</taxon>
        <taxon>environmental samples</taxon>
    </lineage>
</organism>
<protein>
    <submittedName>
        <fullName evidence="6">Probable class-V aminotransferase</fullName>
    </submittedName>
</protein>
<feature type="domain" description="Aminotransferase class V" evidence="5">
    <location>
        <begin position="31"/>
        <end position="392"/>
    </location>
</feature>
<accession>A0A6J4U7P2</accession>
<dbReference type="Pfam" id="PF00266">
    <property type="entry name" value="Aminotran_5"/>
    <property type="match status" value="1"/>
</dbReference>
<comment type="cofactor">
    <cofactor evidence="1 4">
        <name>pyridoxal 5'-phosphate</name>
        <dbReference type="ChEBI" id="CHEBI:597326"/>
    </cofactor>
</comment>
<dbReference type="InterPro" id="IPR015422">
    <property type="entry name" value="PyrdxlP-dep_Trfase_small"/>
</dbReference>
<dbReference type="SUPFAM" id="SSF53383">
    <property type="entry name" value="PLP-dependent transferases"/>
    <property type="match status" value="1"/>
</dbReference>
<sequence>MTNRPVVVSTEPIDVERARAETPGCAEVAHFNNAGASLMPRPVVDAVVGHLELESKVGGYEAAGLAADRIDRVYGAAADLLGCAPDEIAVVENATRAWDMAFYSLPFGPGDRILTARAEYASNVIAFLQLARRHGVSVEVVPDDETGQLSVAALRDLIDDRVKLIAVTHVPTNGGLVNPAAAIGAVAGEAGIPYLLDACQSVGQMPVDVAAIGCDMLSATGRKFLRGPRGTGLLYVRRTLAETLEPPFLDLDSARWIAADRYEIVPGAHRFETWEGNVAAKIGLGVAIDYALGWGLEAIRDRVVGLAESLRAGLAALPGVAVHDLGRERSAIVSFTVGRATPVEVRRQLATQAINVSVSSRSSTRFDMEARGLEAVVRASVHYYNDKAEIERMLAAVARLARARPAGCPPR</sequence>
<evidence type="ECO:0000259" key="5">
    <source>
        <dbReference type="Pfam" id="PF00266"/>
    </source>
</evidence>
<proteinExistence type="inferred from homology"/>
<evidence type="ECO:0000256" key="3">
    <source>
        <dbReference type="RuleBase" id="RU004075"/>
    </source>
</evidence>
<dbReference type="GO" id="GO:0008483">
    <property type="term" value="F:transaminase activity"/>
    <property type="evidence" value="ECO:0007669"/>
    <property type="project" value="UniProtKB-KW"/>
</dbReference>
<dbReference type="PANTHER" id="PTHR43586:SF24">
    <property type="entry name" value="BLR4730 PROTEIN"/>
    <property type="match status" value="1"/>
</dbReference>
<keyword evidence="6" id="KW-0032">Aminotransferase</keyword>
<evidence type="ECO:0000256" key="1">
    <source>
        <dbReference type="ARBA" id="ARBA00001933"/>
    </source>
</evidence>
<dbReference type="Gene3D" id="3.40.640.10">
    <property type="entry name" value="Type I PLP-dependent aspartate aminotransferase-like (Major domain)"/>
    <property type="match status" value="1"/>
</dbReference>
<name>A0A6J4U7P2_9BACT</name>
<comment type="similarity">
    <text evidence="3">Belongs to the class-V pyridoxal-phosphate-dependent aminotransferase family.</text>
</comment>
<dbReference type="InterPro" id="IPR020578">
    <property type="entry name" value="Aminotrans_V_PyrdxlP_BS"/>
</dbReference>
<reference evidence="6" key="1">
    <citation type="submission" date="2020-02" db="EMBL/GenBank/DDBJ databases">
        <authorList>
            <person name="Meier V. D."/>
        </authorList>
    </citation>
    <scope>NUCLEOTIDE SEQUENCE</scope>
    <source>
        <strain evidence="6">AVDCRST_MAG59</strain>
    </source>
</reference>